<evidence type="ECO:0000256" key="1">
    <source>
        <dbReference type="ARBA" id="ARBA00004123"/>
    </source>
</evidence>
<organism evidence="8 9">
    <name type="scientific">Gossypium barbadense</name>
    <name type="common">Sea Island cotton</name>
    <name type="synonym">Hibiscus barbadensis</name>
    <dbReference type="NCBI Taxonomy" id="3634"/>
    <lineage>
        <taxon>Eukaryota</taxon>
        <taxon>Viridiplantae</taxon>
        <taxon>Streptophyta</taxon>
        <taxon>Embryophyta</taxon>
        <taxon>Tracheophyta</taxon>
        <taxon>Spermatophyta</taxon>
        <taxon>Magnoliopsida</taxon>
        <taxon>eudicotyledons</taxon>
        <taxon>Gunneridae</taxon>
        <taxon>Pentapetalae</taxon>
        <taxon>rosids</taxon>
        <taxon>malvids</taxon>
        <taxon>Malvales</taxon>
        <taxon>Malvaceae</taxon>
        <taxon>Malvoideae</taxon>
        <taxon>Gossypium</taxon>
    </lineage>
</organism>
<dbReference type="PANTHER" id="PTHR11945:SF776">
    <property type="entry name" value="AGAMOUS-LIKE 50-RELATED"/>
    <property type="match status" value="1"/>
</dbReference>
<dbReference type="EMBL" id="KZ671213">
    <property type="protein sequence ID" value="PPR81661.1"/>
    <property type="molecule type" value="Genomic_DNA"/>
</dbReference>
<protein>
    <recommendedName>
        <fullName evidence="7">MADS-box domain-containing protein</fullName>
    </recommendedName>
</protein>
<dbReference type="InterPro" id="IPR036879">
    <property type="entry name" value="TF_MADSbox_sf"/>
</dbReference>
<evidence type="ECO:0000256" key="5">
    <source>
        <dbReference type="ARBA" id="ARBA00023242"/>
    </source>
</evidence>
<name>A0A2P5VS52_GOSBA</name>
<reference evidence="8 9" key="1">
    <citation type="submission" date="2015-01" db="EMBL/GenBank/DDBJ databases">
        <title>Genome of allotetraploid Gossypium barbadense reveals genomic plasticity and fiber elongation in cotton evolution.</title>
        <authorList>
            <person name="Chen X."/>
            <person name="Liu X."/>
            <person name="Zhao B."/>
            <person name="Zheng H."/>
            <person name="Hu Y."/>
            <person name="Lu G."/>
            <person name="Yang C."/>
            <person name="Chen J."/>
            <person name="Shan C."/>
            <person name="Zhang L."/>
            <person name="Zhou Y."/>
            <person name="Wang L."/>
            <person name="Guo W."/>
            <person name="Bai Y."/>
            <person name="Ruan J."/>
            <person name="Shangguan X."/>
            <person name="Mao Y."/>
            <person name="Jiang J."/>
            <person name="Zhu Y."/>
            <person name="Lei J."/>
            <person name="Kang H."/>
            <person name="Chen S."/>
            <person name="He X."/>
            <person name="Wang R."/>
            <person name="Wang Y."/>
            <person name="Chen J."/>
            <person name="Wang L."/>
            <person name="Yu S."/>
            <person name="Wang B."/>
            <person name="Wei J."/>
            <person name="Song S."/>
            <person name="Lu X."/>
            <person name="Gao Z."/>
            <person name="Gu W."/>
            <person name="Deng X."/>
            <person name="Ma D."/>
            <person name="Wang S."/>
            <person name="Liang W."/>
            <person name="Fang L."/>
            <person name="Cai C."/>
            <person name="Zhu X."/>
            <person name="Zhou B."/>
            <person name="Zhang Y."/>
            <person name="Chen Z."/>
            <person name="Xu S."/>
            <person name="Zhu R."/>
            <person name="Wang S."/>
            <person name="Zhang T."/>
            <person name="Zhao G."/>
        </authorList>
    </citation>
    <scope>NUCLEOTIDE SEQUENCE [LARGE SCALE GENOMIC DNA]</scope>
    <source>
        <strain evidence="9">cv. Xinhai21</strain>
        <tissue evidence="8">Leaf</tissue>
    </source>
</reference>
<dbReference type="PANTHER" id="PTHR11945">
    <property type="entry name" value="MADS BOX PROTEIN"/>
    <property type="match status" value="1"/>
</dbReference>
<dbReference type="GO" id="GO:0000981">
    <property type="term" value="F:DNA-binding transcription factor activity, RNA polymerase II-specific"/>
    <property type="evidence" value="ECO:0007669"/>
    <property type="project" value="TreeGrafter"/>
</dbReference>
<dbReference type="PRINTS" id="PR00404">
    <property type="entry name" value="MADSDOMAIN"/>
</dbReference>
<feature type="domain" description="MADS-box" evidence="7">
    <location>
        <begin position="6"/>
        <end position="66"/>
    </location>
</feature>
<proteinExistence type="predicted"/>
<keyword evidence="6" id="KW-0175">Coiled coil</keyword>
<dbReference type="Proteomes" id="UP000239757">
    <property type="component" value="Unassembled WGS sequence"/>
</dbReference>
<dbReference type="GO" id="GO:0000978">
    <property type="term" value="F:RNA polymerase II cis-regulatory region sequence-specific DNA binding"/>
    <property type="evidence" value="ECO:0007669"/>
    <property type="project" value="TreeGrafter"/>
</dbReference>
<dbReference type="GO" id="GO:0045944">
    <property type="term" value="P:positive regulation of transcription by RNA polymerase II"/>
    <property type="evidence" value="ECO:0007669"/>
    <property type="project" value="InterPro"/>
</dbReference>
<keyword evidence="4" id="KW-0804">Transcription</keyword>
<dbReference type="Pfam" id="PF00319">
    <property type="entry name" value="SRF-TF"/>
    <property type="match status" value="1"/>
</dbReference>
<keyword evidence="3" id="KW-0238">DNA-binding</keyword>
<dbReference type="PROSITE" id="PS50066">
    <property type="entry name" value="MADS_BOX_2"/>
    <property type="match status" value="1"/>
</dbReference>
<dbReference type="Gene3D" id="6.10.140.920">
    <property type="match status" value="1"/>
</dbReference>
<dbReference type="Gene3D" id="3.40.1810.10">
    <property type="entry name" value="Transcription factor, MADS-box"/>
    <property type="match status" value="1"/>
</dbReference>
<dbReference type="GO" id="GO:0005634">
    <property type="term" value="C:nucleus"/>
    <property type="evidence" value="ECO:0007669"/>
    <property type="project" value="UniProtKB-SubCell"/>
</dbReference>
<dbReference type="SUPFAM" id="SSF55455">
    <property type="entry name" value="SRF-like"/>
    <property type="match status" value="1"/>
</dbReference>
<evidence type="ECO:0000256" key="4">
    <source>
        <dbReference type="ARBA" id="ARBA00023163"/>
    </source>
</evidence>
<dbReference type="InterPro" id="IPR033896">
    <property type="entry name" value="MEF2-like_N"/>
</dbReference>
<dbReference type="FunFam" id="3.40.1810.10:FF:000006">
    <property type="entry name" value="Agamous-like MADS-box protein AGL62"/>
    <property type="match status" value="1"/>
</dbReference>
<dbReference type="AlphaFoldDB" id="A0A2P5VS52"/>
<sequence>MGKKSLGRQKVEMVKMKNNSNLQVTFSKRRSGLFKKASELCTLCGVEIGIIVFSPGNKVFSFGHPEIGNVIDRYVNGNPPDNSGTLHLIEAHRNANVRELNMQLTELVNQIEIEKRRGEELNQMRRASQSQYWWESPIEEQNPQQLQQLKSALEELKKNVAKQVEKLLIQTTNSQPFFVGSSSAGMFPNNVEFDPNTMSQGYNNVPNMIPPGFNPNPELYNPCPPGFGHEKVGGRDRFETYSKLSPYDVHKSIMINLPYMLY</sequence>
<keyword evidence="5" id="KW-0539">Nucleus</keyword>
<feature type="coiled-coil region" evidence="6">
    <location>
        <begin position="94"/>
        <end position="170"/>
    </location>
</feature>
<keyword evidence="2" id="KW-0805">Transcription regulation</keyword>
<evidence type="ECO:0000256" key="2">
    <source>
        <dbReference type="ARBA" id="ARBA00023015"/>
    </source>
</evidence>
<accession>A0A2P5VS52</accession>
<evidence type="ECO:0000259" key="7">
    <source>
        <dbReference type="PROSITE" id="PS50066"/>
    </source>
</evidence>
<dbReference type="GO" id="GO:0046983">
    <property type="term" value="F:protein dimerization activity"/>
    <property type="evidence" value="ECO:0007669"/>
    <property type="project" value="InterPro"/>
</dbReference>
<dbReference type="OrthoDB" id="1613165at2759"/>
<evidence type="ECO:0000256" key="3">
    <source>
        <dbReference type="ARBA" id="ARBA00023125"/>
    </source>
</evidence>
<dbReference type="InterPro" id="IPR002100">
    <property type="entry name" value="TF_MADSbox"/>
</dbReference>
<gene>
    <name evidence="8" type="ORF">GOBAR_AA39053</name>
</gene>
<evidence type="ECO:0000313" key="9">
    <source>
        <dbReference type="Proteomes" id="UP000239757"/>
    </source>
</evidence>
<evidence type="ECO:0000313" key="8">
    <source>
        <dbReference type="EMBL" id="PPR81661.1"/>
    </source>
</evidence>
<dbReference type="CDD" id="cd00265">
    <property type="entry name" value="MADS_MEF2_like"/>
    <property type="match status" value="1"/>
</dbReference>
<evidence type="ECO:0000256" key="6">
    <source>
        <dbReference type="SAM" id="Coils"/>
    </source>
</evidence>
<comment type="subcellular location">
    <subcellularLocation>
        <location evidence="1">Nucleus</location>
    </subcellularLocation>
</comment>
<dbReference type="SMART" id="SM00432">
    <property type="entry name" value="MADS"/>
    <property type="match status" value="1"/>
</dbReference>